<dbReference type="PANTHER" id="PTHR33048:SF96">
    <property type="entry name" value="INTEGRAL MEMBRANE PROTEIN"/>
    <property type="match status" value="1"/>
</dbReference>
<dbReference type="Pfam" id="PF20684">
    <property type="entry name" value="Fung_rhodopsin"/>
    <property type="match status" value="1"/>
</dbReference>
<evidence type="ECO:0000256" key="7">
    <source>
        <dbReference type="SAM" id="Phobius"/>
    </source>
</evidence>
<name>A0A6A5R3B7_AMPQU</name>
<feature type="transmembrane region" description="Helical" evidence="7">
    <location>
        <begin position="172"/>
        <end position="192"/>
    </location>
</feature>
<evidence type="ECO:0000256" key="3">
    <source>
        <dbReference type="ARBA" id="ARBA00022989"/>
    </source>
</evidence>
<dbReference type="InterPro" id="IPR049326">
    <property type="entry name" value="Rhodopsin_dom_fungi"/>
</dbReference>
<feature type="region of interest" description="Disordered" evidence="6">
    <location>
        <begin position="343"/>
        <end position="373"/>
    </location>
</feature>
<sequence>MARDDRSGDFVGVMIFFITLCTILVMLRCYCKLIIVKNVTADDYFSLLTLVSFLVFCALSFLGVKNGTGKRRQLIPDDRYPDGMKWWWSCEPTYVFMNIALKMSIGIFLLRIALRRVHRVILWVSLLTIQLYSIFFLLLFTFQCWPVSHFWERFRGGQGKCVSTSTIVGSLYGYSALSCVTDWTFSIVPIFIVQELQMSRRKKITVGVILAFCAIGSTATIVRLPFISSMNNEADFLYSTIDVAIWSTCETGIGLATSAVATLRPLLRKVLGDTSTFGHSEQKRARTWGGTFPTRSGYVSHPSRGGDNDIPLKEHDGSLTHIHVVNSNDLSPSGSTAELRDWEHEKESRMKSPIGSDPADKGGIMRTISITQT</sequence>
<feature type="transmembrane region" description="Helical" evidence="7">
    <location>
        <begin position="94"/>
        <end position="114"/>
    </location>
</feature>
<feature type="domain" description="Rhodopsin" evidence="8">
    <location>
        <begin position="27"/>
        <end position="269"/>
    </location>
</feature>
<dbReference type="GO" id="GO:0016020">
    <property type="term" value="C:membrane"/>
    <property type="evidence" value="ECO:0007669"/>
    <property type="project" value="UniProtKB-SubCell"/>
</dbReference>
<dbReference type="InterPro" id="IPR052337">
    <property type="entry name" value="SAT4-like"/>
</dbReference>
<evidence type="ECO:0000256" key="4">
    <source>
        <dbReference type="ARBA" id="ARBA00023136"/>
    </source>
</evidence>
<keyword evidence="10" id="KW-1185">Reference proteome</keyword>
<accession>A0A6A5R3B7</accession>
<feature type="transmembrane region" description="Helical" evidence="7">
    <location>
        <begin position="121"/>
        <end position="142"/>
    </location>
</feature>
<dbReference type="Proteomes" id="UP000800096">
    <property type="component" value="Unassembled WGS sequence"/>
</dbReference>
<feature type="transmembrane region" description="Helical" evidence="7">
    <location>
        <begin position="43"/>
        <end position="64"/>
    </location>
</feature>
<dbReference type="AlphaFoldDB" id="A0A6A5R3B7"/>
<comment type="similarity">
    <text evidence="5">Belongs to the SAT4 family.</text>
</comment>
<evidence type="ECO:0000259" key="8">
    <source>
        <dbReference type="Pfam" id="PF20684"/>
    </source>
</evidence>
<evidence type="ECO:0000313" key="10">
    <source>
        <dbReference type="Proteomes" id="UP000800096"/>
    </source>
</evidence>
<evidence type="ECO:0000313" key="9">
    <source>
        <dbReference type="EMBL" id="KAF1921648.1"/>
    </source>
</evidence>
<evidence type="ECO:0000256" key="2">
    <source>
        <dbReference type="ARBA" id="ARBA00022692"/>
    </source>
</evidence>
<protein>
    <recommendedName>
        <fullName evidence="8">Rhodopsin domain-containing protein</fullName>
    </recommendedName>
</protein>
<keyword evidence="2 7" id="KW-0812">Transmembrane</keyword>
<keyword evidence="3 7" id="KW-1133">Transmembrane helix</keyword>
<dbReference type="PANTHER" id="PTHR33048">
    <property type="entry name" value="PTH11-LIKE INTEGRAL MEMBRANE PROTEIN (AFU_ORTHOLOGUE AFUA_5G11245)"/>
    <property type="match status" value="1"/>
</dbReference>
<evidence type="ECO:0000256" key="1">
    <source>
        <dbReference type="ARBA" id="ARBA00004141"/>
    </source>
</evidence>
<evidence type="ECO:0000256" key="6">
    <source>
        <dbReference type="SAM" id="MobiDB-lite"/>
    </source>
</evidence>
<proteinExistence type="inferred from homology"/>
<feature type="transmembrane region" description="Helical" evidence="7">
    <location>
        <begin position="12"/>
        <end position="31"/>
    </location>
</feature>
<organism evidence="9 10">
    <name type="scientific">Ampelomyces quisqualis</name>
    <name type="common">Powdery mildew agent</name>
    <dbReference type="NCBI Taxonomy" id="50730"/>
    <lineage>
        <taxon>Eukaryota</taxon>
        <taxon>Fungi</taxon>
        <taxon>Dikarya</taxon>
        <taxon>Ascomycota</taxon>
        <taxon>Pezizomycotina</taxon>
        <taxon>Dothideomycetes</taxon>
        <taxon>Pleosporomycetidae</taxon>
        <taxon>Pleosporales</taxon>
        <taxon>Pleosporineae</taxon>
        <taxon>Phaeosphaeriaceae</taxon>
        <taxon>Ampelomyces</taxon>
    </lineage>
</organism>
<dbReference type="EMBL" id="ML979132">
    <property type="protein sequence ID" value="KAF1921648.1"/>
    <property type="molecule type" value="Genomic_DNA"/>
</dbReference>
<keyword evidence="4 7" id="KW-0472">Membrane</keyword>
<dbReference type="OrthoDB" id="3923077at2759"/>
<gene>
    <name evidence="9" type="ORF">BDU57DRAFT_535286</name>
</gene>
<comment type="subcellular location">
    <subcellularLocation>
        <location evidence="1">Membrane</location>
        <topology evidence="1">Multi-pass membrane protein</topology>
    </subcellularLocation>
</comment>
<reference evidence="9" key="1">
    <citation type="journal article" date="2020" name="Stud. Mycol.">
        <title>101 Dothideomycetes genomes: a test case for predicting lifestyles and emergence of pathogens.</title>
        <authorList>
            <person name="Haridas S."/>
            <person name="Albert R."/>
            <person name="Binder M."/>
            <person name="Bloem J."/>
            <person name="Labutti K."/>
            <person name="Salamov A."/>
            <person name="Andreopoulos B."/>
            <person name="Baker S."/>
            <person name="Barry K."/>
            <person name="Bills G."/>
            <person name="Bluhm B."/>
            <person name="Cannon C."/>
            <person name="Castanera R."/>
            <person name="Culley D."/>
            <person name="Daum C."/>
            <person name="Ezra D."/>
            <person name="Gonzalez J."/>
            <person name="Henrissat B."/>
            <person name="Kuo A."/>
            <person name="Liang C."/>
            <person name="Lipzen A."/>
            <person name="Lutzoni F."/>
            <person name="Magnuson J."/>
            <person name="Mondo S."/>
            <person name="Nolan M."/>
            <person name="Ohm R."/>
            <person name="Pangilinan J."/>
            <person name="Park H.-J."/>
            <person name="Ramirez L."/>
            <person name="Alfaro M."/>
            <person name="Sun H."/>
            <person name="Tritt A."/>
            <person name="Yoshinaga Y."/>
            <person name="Zwiers L.-H."/>
            <person name="Turgeon B."/>
            <person name="Goodwin S."/>
            <person name="Spatafora J."/>
            <person name="Crous P."/>
            <person name="Grigoriev I."/>
        </authorList>
    </citation>
    <scope>NUCLEOTIDE SEQUENCE</scope>
    <source>
        <strain evidence="9">HMLAC05119</strain>
    </source>
</reference>
<evidence type="ECO:0000256" key="5">
    <source>
        <dbReference type="ARBA" id="ARBA00038359"/>
    </source>
</evidence>
<feature type="transmembrane region" description="Helical" evidence="7">
    <location>
        <begin position="204"/>
        <end position="224"/>
    </location>
</feature>